<dbReference type="Proteomes" id="UP000199153">
    <property type="component" value="Unassembled WGS sequence"/>
</dbReference>
<evidence type="ECO:0000256" key="5">
    <source>
        <dbReference type="ARBA" id="ARBA00022989"/>
    </source>
</evidence>
<sequence length="420" mass="46359">MRSWKVILEIAKTHLFTKLKSTVTASIGVTFGIAAYITLVSFMTGLNSMLDDLILNQVPHIHLFNEIKPSEKQPIALYKEFEDAIPIIHSIKPRQNQRKIHNALPILNDLEKNEKVLGASPQLQSQIFYLSGTIELGGNLTGVDIMKESKLSNIQDYITQGSIMDLKNTENGILLGSGIAKKMSLSVGRKIMVSTARGDRFHLKVVGIYQSGIAEIDDIQSFANLKTVQRILGEAENYITDINIKLNDITQAPALARVLERKYNVSAIDINEINAQFETGTNVRNLITYAVSITLLIVAGFGIYNIQNMLIYEKMNDIAILKAIGFSGADVQLIFLSQSAFIGISGGILGLILGFGLSNFIDNVSFETEALPTITTYPVNYNPASYIIGFFFALLCTFIAAYFPSKRAKNIDPVQIIRGN</sequence>
<keyword evidence="5 7" id="KW-1133">Transmembrane helix</keyword>
<keyword evidence="10" id="KW-0449">Lipoprotein</keyword>
<dbReference type="Pfam" id="PF12704">
    <property type="entry name" value="MacB_PCD"/>
    <property type="match status" value="1"/>
</dbReference>
<evidence type="ECO:0000256" key="3">
    <source>
        <dbReference type="ARBA" id="ARBA00022475"/>
    </source>
</evidence>
<feature type="transmembrane region" description="Helical" evidence="7">
    <location>
        <begin position="286"/>
        <end position="306"/>
    </location>
</feature>
<keyword evidence="11" id="KW-1185">Reference proteome</keyword>
<keyword evidence="6 7" id="KW-0472">Membrane</keyword>
<accession>A0A1I5CMN0</accession>
<reference evidence="10 11" key="1">
    <citation type="submission" date="2016-10" db="EMBL/GenBank/DDBJ databases">
        <authorList>
            <person name="de Groot N.N."/>
        </authorList>
    </citation>
    <scope>NUCLEOTIDE SEQUENCE [LARGE SCALE GENOMIC DNA]</scope>
    <source>
        <strain evidence="10 11">DSM 17794</strain>
    </source>
</reference>
<dbReference type="Pfam" id="PF02687">
    <property type="entry name" value="FtsX"/>
    <property type="match status" value="1"/>
</dbReference>
<feature type="transmembrane region" description="Helical" evidence="7">
    <location>
        <begin position="21"/>
        <end position="43"/>
    </location>
</feature>
<dbReference type="InterPro" id="IPR025857">
    <property type="entry name" value="MacB_PCD"/>
</dbReference>
<comment type="subcellular location">
    <subcellularLocation>
        <location evidence="1">Cell membrane</location>
        <topology evidence="1">Multi-pass membrane protein</topology>
    </subcellularLocation>
</comment>
<evidence type="ECO:0000256" key="1">
    <source>
        <dbReference type="ARBA" id="ARBA00004651"/>
    </source>
</evidence>
<proteinExistence type="inferred from homology"/>
<dbReference type="GO" id="GO:0044874">
    <property type="term" value="P:lipoprotein localization to outer membrane"/>
    <property type="evidence" value="ECO:0007669"/>
    <property type="project" value="TreeGrafter"/>
</dbReference>
<dbReference type="AlphaFoldDB" id="A0A1I5CMN0"/>
<evidence type="ECO:0000313" key="11">
    <source>
        <dbReference type="Proteomes" id="UP000199153"/>
    </source>
</evidence>
<dbReference type="InterPro" id="IPR051447">
    <property type="entry name" value="Lipoprotein-release_system"/>
</dbReference>
<keyword evidence="4 7" id="KW-0812">Transmembrane</keyword>
<evidence type="ECO:0000256" key="4">
    <source>
        <dbReference type="ARBA" id="ARBA00022692"/>
    </source>
</evidence>
<protein>
    <submittedName>
        <fullName evidence="10">Lipoprotein-releasing system permease protein</fullName>
    </submittedName>
</protein>
<feature type="domain" description="MacB-like periplasmic core" evidence="9">
    <location>
        <begin position="22"/>
        <end position="260"/>
    </location>
</feature>
<dbReference type="PANTHER" id="PTHR30489">
    <property type="entry name" value="LIPOPROTEIN-RELEASING SYSTEM TRANSMEMBRANE PROTEIN LOLE"/>
    <property type="match status" value="1"/>
</dbReference>
<keyword evidence="3" id="KW-1003">Cell membrane</keyword>
<feature type="transmembrane region" description="Helical" evidence="7">
    <location>
        <begin position="381"/>
        <end position="403"/>
    </location>
</feature>
<evidence type="ECO:0000259" key="9">
    <source>
        <dbReference type="Pfam" id="PF12704"/>
    </source>
</evidence>
<evidence type="ECO:0000313" key="10">
    <source>
        <dbReference type="EMBL" id="SFN87891.1"/>
    </source>
</evidence>
<dbReference type="GO" id="GO:0098797">
    <property type="term" value="C:plasma membrane protein complex"/>
    <property type="evidence" value="ECO:0007669"/>
    <property type="project" value="TreeGrafter"/>
</dbReference>
<dbReference type="EMBL" id="FOVL01000022">
    <property type="protein sequence ID" value="SFN87891.1"/>
    <property type="molecule type" value="Genomic_DNA"/>
</dbReference>
<evidence type="ECO:0000259" key="8">
    <source>
        <dbReference type="Pfam" id="PF02687"/>
    </source>
</evidence>
<dbReference type="PANTHER" id="PTHR30489:SF0">
    <property type="entry name" value="LIPOPROTEIN-RELEASING SYSTEM TRANSMEMBRANE PROTEIN LOLE"/>
    <property type="match status" value="1"/>
</dbReference>
<evidence type="ECO:0000256" key="7">
    <source>
        <dbReference type="SAM" id="Phobius"/>
    </source>
</evidence>
<gene>
    <name evidence="10" type="ORF">SAMN05660413_02916</name>
</gene>
<feature type="domain" description="ABC3 transporter permease C-terminal" evidence="8">
    <location>
        <begin position="290"/>
        <end position="413"/>
    </location>
</feature>
<feature type="transmembrane region" description="Helical" evidence="7">
    <location>
        <begin position="340"/>
        <end position="361"/>
    </location>
</feature>
<comment type="similarity">
    <text evidence="2">Belongs to the ABC-4 integral membrane protein family. LolC/E subfamily.</text>
</comment>
<name>A0A1I5CMN0_9FLAO</name>
<dbReference type="STRING" id="287099.SAMN05660413_02916"/>
<dbReference type="OrthoDB" id="9770036at2"/>
<evidence type="ECO:0000256" key="6">
    <source>
        <dbReference type="ARBA" id="ARBA00023136"/>
    </source>
</evidence>
<organism evidence="10 11">
    <name type="scientific">Salegentibacter flavus</name>
    <dbReference type="NCBI Taxonomy" id="287099"/>
    <lineage>
        <taxon>Bacteria</taxon>
        <taxon>Pseudomonadati</taxon>
        <taxon>Bacteroidota</taxon>
        <taxon>Flavobacteriia</taxon>
        <taxon>Flavobacteriales</taxon>
        <taxon>Flavobacteriaceae</taxon>
        <taxon>Salegentibacter</taxon>
    </lineage>
</organism>
<evidence type="ECO:0000256" key="2">
    <source>
        <dbReference type="ARBA" id="ARBA00005236"/>
    </source>
</evidence>
<dbReference type="InterPro" id="IPR003838">
    <property type="entry name" value="ABC3_permease_C"/>
</dbReference>
<dbReference type="RefSeq" id="WP_093410964.1">
    <property type="nucleotide sequence ID" value="NZ_FOVL01000022.1"/>
</dbReference>